<name>A0A8T0GDA5_CERPU</name>
<protein>
    <submittedName>
        <fullName evidence="1">Uncharacterized protein</fullName>
    </submittedName>
</protein>
<keyword evidence="2" id="KW-1185">Reference proteome</keyword>
<accession>A0A8T0GDA5</accession>
<proteinExistence type="predicted"/>
<evidence type="ECO:0000313" key="1">
    <source>
        <dbReference type="EMBL" id="KAG0556059.1"/>
    </source>
</evidence>
<organism evidence="1 2">
    <name type="scientific">Ceratodon purpureus</name>
    <name type="common">Fire moss</name>
    <name type="synonym">Dicranum purpureum</name>
    <dbReference type="NCBI Taxonomy" id="3225"/>
    <lineage>
        <taxon>Eukaryota</taxon>
        <taxon>Viridiplantae</taxon>
        <taxon>Streptophyta</taxon>
        <taxon>Embryophyta</taxon>
        <taxon>Bryophyta</taxon>
        <taxon>Bryophytina</taxon>
        <taxon>Bryopsida</taxon>
        <taxon>Dicranidae</taxon>
        <taxon>Pseudoditrichales</taxon>
        <taxon>Ditrichaceae</taxon>
        <taxon>Ceratodon</taxon>
    </lineage>
</organism>
<reference evidence="1 2" key="1">
    <citation type="submission" date="2020-06" db="EMBL/GenBank/DDBJ databases">
        <title>WGS assembly of Ceratodon purpureus strain R40.</title>
        <authorList>
            <person name="Carey S.B."/>
            <person name="Jenkins J."/>
            <person name="Shu S."/>
            <person name="Lovell J.T."/>
            <person name="Sreedasyam A."/>
            <person name="Maumus F."/>
            <person name="Tiley G.P."/>
            <person name="Fernandez-Pozo N."/>
            <person name="Barry K."/>
            <person name="Chen C."/>
            <person name="Wang M."/>
            <person name="Lipzen A."/>
            <person name="Daum C."/>
            <person name="Saski C.A."/>
            <person name="Payton A.C."/>
            <person name="Mcbreen J.C."/>
            <person name="Conrad R.E."/>
            <person name="Kollar L.M."/>
            <person name="Olsson S."/>
            <person name="Huttunen S."/>
            <person name="Landis J.B."/>
            <person name="Wickett N.J."/>
            <person name="Johnson M.G."/>
            <person name="Rensing S.A."/>
            <person name="Grimwood J."/>
            <person name="Schmutz J."/>
            <person name="Mcdaniel S.F."/>
        </authorList>
    </citation>
    <scope>NUCLEOTIDE SEQUENCE [LARGE SCALE GENOMIC DNA]</scope>
    <source>
        <strain evidence="1 2">R40</strain>
    </source>
</reference>
<comment type="caution">
    <text evidence="1">The sequence shown here is derived from an EMBL/GenBank/DDBJ whole genome shotgun (WGS) entry which is preliminary data.</text>
</comment>
<evidence type="ECO:0000313" key="2">
    <source>
        <dbReference type="Proteomes" id="UP000822688"/>
    </source>
</evidence>
<dbReference type="EMBL" id="CM026432">
    <property type="protein sequence ID" value="KAG0556059.1"/>
    <property type="molecule type" value="Genomic_DNA"/>
</dbReference>
<dbReference type="AlphaFoldDB" id="A0A8T0GDA5"/>
<gene>
    <name evidence="1" type="ORF">KC19_11G022500</name>
</gene>
<dbReference type="Proteomes" id="UP000822688">
    <property type="component" value="Chromosome 11"/>
</dbReference>
<sequence>MLPATAHLFRLFAQDETHSFCNPEFGVLCIQRARQGDIACFLGARFVNGTMA</sequence>